<reference evidence="2 3" key="1">
    <citation type="submission" date="2019-02" db="EMBL/GenBank/DDBJ databases">
        <title>Deep-cultivation of Planctomycetes and their phenomic and genomic characterization uncovers novel biology.</title>
        <authorList>
            <person name="Wiegand S."/>
            <person name="Jogler M."/>
            <person name="Boedeker C."/>
            <person name="Pinto D."/>
            <person name="Vollmers J."/>
            <person name="Rivas-Marin E."/>
            <person name="Kohn T."/>
            <person name="Peeters S.H."/>
            <person name="Heuer A."/>
            <person name="Rast P."/>
            <person name="Oberbeckmann S."/>
            <person name="Bunk B."/>
            <person name="Jeske O."/>
            <person name="Meyerdierks A."/>
            <person name="Storesund J.E."/>
            <person name="Kallscheuer N."/>
            <person name="Luecker S."/>
            <person name="Lage O.M."/>
            <person name="Pohl T."/>
            <person name="Merkel B.J."/>
            <person name="Hornburger P."/>
            <person name="Mueller R.-W."/>
            <person name="Bruemmer F."/>
            <person name="Labrenz M."/>
            <person name="Spormann A.M."/>
            <person name="Op den Camp H."/>
            <person name="Overmann J."/>
            <person name="Amann R."/>
            <person name="Jetten M.S.M."/>
            <person name="Mascher T."/>
            <person name="Medema M.H."/>
            <person name="Devos D.P."/>
            <person name="Kaster A.-K."/>
            <person name="Ovreas L."/>
            <person name="Rohde M."/>
            <person name="Galperin M.Y."/>
            <person name="Jogler C."/>
        </authorList>
    </citation>
    <scope>NUCLEOTIDE SEQUENCE [LARGE SCALE GENOMIC DNA]</scope>
    <source>
        <strain evidence="2 3">Pla110</strain>
    </source>
</reference>
<organism evidence="2 3">
    <name type="scientific">Polystyrenella longa</name>
    <dbReference type="NCBI Taxonomy" id="2528007"/>
    <lineage>
        <taxon>Bacteria</taxon>
        <taxon>Pseudomonadati</taxon>
        <taxon>Planctomycetota</taxon>
        <taxon>Planctomycetia</taxon>
        <taxon>Planctomycetales</taxon>
        <taxon>Planctomycetaceae</taxon>
        <taxon>Polystyrenella</taxon>
    </lineage>
</organism>
<evidence type="ECO:0000313" key="3">
    <source>
        <dbReference type="Proteomes" id="UP000317178"/>
    </source>
</evidence>
<name>A0A518CTR3_9PLAN</name>
<dbReference type="Proteomes" id="UP000317178">
    <property type="component" value="Chromosome"/>
</dbReference>
<keyword evidence="1" id="KW-0812">Transmembrane</keyword>
<keyword evidence="1" id="KW-0472">Membrane</keyword>
<dbReference type="AlphaFoldDB" id="A0A518CTR3"/>
<protein>
    <submittedName>
        <fullName evidence="2">Uncharacterized protein</fullName>
    </submittedName>
</protein>
<dbReference type="EMBL" id="CP036281">
    <property type="protein sequence ID" value="QDU82609.1"/>
    <property type="molecule type" value="Genomic_DNA"/>
</dbReference>
<feature type="transmembrane region" description="Helical" evidence="1">
    <location>
        <begin position="63"/>
        <end position="85"/>
    </location>
</feature>
<sequence>MPVIGGGFPISNRAVIKCPACQFQFEYPTESIQFRPWEPPRFSSEPLEKPVPRDSDIPVAGRFSTWVEILLFALILTQIVVWILVNRMNG</sequence>
<gene>
    <name evidence="2" type="ORF">Pla110_43700</name>
</gene>
<keyword evidence="3" id="KW-1185">Reference proteome</keyword>
<proteinExistence type="predicted"/>
<keyword evidence="1" id="KW-1133">Transmembrane helix</keyword>
<evidence type="ECO:0000256" key="1">
    <source>
        <dbReference type="SAM" id="Phobius"/>
    </source>
</evidence>
<evidence type="ECO:0000313" key="2">
    <source>
        <dbReference type="EMBL" id="QDU82609.1"/>
    </source>
</evidence>
<dbReference type="KEGG" id="plon:Pla110_43700"/>
<accession>A0A518CTR3</accession>